<reference evidence="2" key="1">
    <citation type="submission" date="2018-03" db="EMBL/GenBank/DDBJ databases">
        <authorList>
            <person name="Nunes O.C."/>
            <person name="Lopes A.R."/>
            <person name="Froufe H."/>
            <person name="Munoz-Merida A."/>
            <person name="Barroso C."/>
            <person name="Egas C."/>
        </authorList>
    </citation>
    <scope>NUCLEOTIDE SEQUENCE</scope>
    <source>
        <strain evidence="2">ON4</strain>
    </source>
</reference>
<accession>A0ABT7CB48</accession>
<feature type="transmembrane region" description="Helical" evidence="1">
    <location>
        <begin position="20"/>
        <end position="39"/>
    </location>
</feature>
<reference evidence="2" key="2">
    <citation type="journal article" date="2022" name="Sci. Rep.">
        <title>In silico prediction of the enzymes involved in the degradation of the herbicide molinate by Gulosibacter molinativorax ON4T.</title>
        <authorList>
            <person name="Lopes A.R."/>
            <person name="Bunin E."/>
            <person name="Viana A.T."/>
            <person name="Froufe H."/>
            <person name="Munoz-Merida A."/>
            <person name="Pinho D."/>
            <person name="Figueiredo J."/>
            <person name="Barroso C."/>
            <person name="Vaz-Moreira I."/>
            <person name="Bellanger X."/>
            <person name="Egas C."/>
            <person name="Nunes O.C."/>
        </authorList>
    </citation>
    <scope>NUCLEOTIDE SEQUENCE</scope>
    <source>
        <strain evidence="2">ON4</strain>
    </source>
</reference>
<keyword evidence="3" id="KW-1185">Reference proteome</keyword>
<evidence type="ECO:0000313" key="2">
    <source>
        <dbReference type="EMBL" id="MDJ1372313.1"/>
    </source>
</evidence>
<evidence type="ECO:0000313" key="3">
    <source>
        <dbReference type="Proteomes" id="UP001170379"/>
    </source>
</evidence>
<dbReference type="Proteomes" id="UP001170379">
    <property type="component" value="Unassembled WGS sequence"/>
</dbReference>
<keyword evidence="1" id="KW-1133">Transmembrane helix</keyword>
<comment type="caution">
    <text evidence="2">The sequence shown here is derived from an EMBL/GenBank/DDBJ whole genome shotgun (WGS) entry which is preliminary data.</text>
</comment>
<name>A0ABT7CB48_9MICO</name>
<evidence type="ECO:0008006" key="4">
    <source>
        <dbReference type="Google" id="ProtNLM"/>
    </source>
</evidence>
<dbReference type="EMBL" id="PXVD01000023">
    <property type="protein sequence ID" value="MDJ1372313.1"/>
    <property type="molecule type" value="Genomic_DNA"/>
</dbReference>
<sequence length="212" mass="22316">MHMVRSEDQRGNWRLGDRGVVGRGAVGVAGLLLAVGMLAGCADASTESGETTAPVESVEADATTAVPVESAPELTDEEALQIAVETYEEYLAISGELIDSQGDSFADLEAITTPNMSEGNQAALEQSTSGEFTTEGVIPVIKSELVQKTSSEIDILLCLDLSQSKTLDANGQQVGPDRTGLTNAVDVRVVNTDGAFKVDRSDQWTQSEFCSA</sequence>
<gene>
    <name evidence="2" type="ORF">C7K25_13200</name>
</gene>
<protein>
    <recommendedName>
        <fullName evidence="4">Nuclear transport factor 2 family protein</fullName>
    </recommendedName>
</protein>
<organism evidence="2 3">
    <name type="scientific">Gulosibacter molinativorax</name>
    <dbReference type="NCBI Taxonomy" id="256821"/>
    <lineage>
        <taxon>Bacteria</taxon>
        <taxon>Bacillati</taxon>
        <taxon>Actinomycetota</taxon>
        <taxon>Actinomycetes</taxon>
        <taxon>Micrococcales</taxon>
        <taxon>Microbacteriaceae</taxon>
        <taxon>Gulosibacter</taxon>
    </lineage>
</organism>
<proteinExistence type="predicted"/>
<keyword evidence="1" id="KW-0472">Membrane</keyword>
<keyword evidence="1" id="KW-0812">Transmembrane</keyword>
<evidence type="ECO:0000256" key="1">
    <source>
        <dbReference type="SAM" id="Phobius"/>
    </source>
</evidence>